<feature type="transmembrane region" description="Helical" evidence="13">
    <location>
        <begin position="382"/>
        <end position="403"/>
    </location>
</feature>
<dbReference type="FunFam" id="1.10.287.70:FF:000037">
    <property type="entry name" value="Glutamate receptor"/>
    <property type="match status" value="1"/>
</dbReference>
<keyword evidence="3" id="KW-0813">Transport</keyword>
<keyword evidence="4 13" id="KW-0812">Transmembrane</keyword>
<keyword evidence="11" id="KW-1071">Ligand-gated ion channel</keyword>
<evidence type="ECO:0000256" key="10">
    <source>
        <dbReference type="ARBA" id="ARBA00023180"/>
    </source>
</evidence>
<proteinExistence type="inferred from homology"/>
<sequence length="415" mass="46020">MLPVFRSKILTDQYYNKSEVTGFCADVFRAAIKALPYEVPYEFIPFATPTGESAGSYTDLINEVFLQNFDAAVGDITITSNRSLYVDFTLHFTDIGVGTVAPLSNSMWIFLEPLEGSLWVTTACFFILTGFVIWVIEHAVNEEFQGSPAQQIGRVLWFSFSTLVYAHRQKLLSNLSRFVIIIWVFVVLIMTSSYTATLSSIMTVQQIQLASKGLSIGYRPGPFLRGIIAKNTNFLDNRLQQRASAQDFANALSKGTKLGGVDAIIDEIPYIKAFLANYSGYAMIDSEPTTNGFAFAFTKGSPLVPEMSREIAKLREEGKLMELEKKWFKSDSTLSPQQGGAVTTPKILDLHSFSGLFLISGISSAMALLIFLIYLAKEKLHANYYAIRFLAGGNLATMISYLFRRNAIAIGEVNA</sequence>
<evidence type="ECO:0000256" key="13">
    <source>
        <dbReference type="SAM" id="Phobius"/>
    </source>
</evidence>
<dbReference type="Pfam" id="PF10613">
    <property type="entry name" value="Lig_chan-Glu_bd"/>
    <property type="match status" value="1"/>
</dbReference>
<evidence type="ECO:0000256" key="8">
    <source>
        <dbReference type="ARBA" id="ARBA00023136"/>
    </source>
</evidence>
<dbReference type="PANTHER" id="PTHR18966">
    <property type="entry name" value="IONOTROPIC GLUTAMATE RECEPTOR"/>
    <property type="match status" value="1"/>
</dbReference>
<evidence type="ECO:0000259" key="14">
    <source>
        <dbReference type="SMART" id="SM00079"/>
    </source>
</evidence>
<keyword evidence="12" id="KW-0407">Ion channel</keyword>
<keyword evidence="6 13" id="KW-1133">Transmembrane helix</keyword>
<keyword evidence="5" id="KW-0732">Signal</keyword>
<evidence type="ECO:0000256" key="4">
    <source>
        <dbReference type="ARBA" id="ARBA00022692"/>
    </source>
</evidence>
<keyword evidence="9" id="KW-0675">Receptor</keyword>
<dbReference type="EMBL" id="JAVXUO010001803">
    <property type="protein sequence ID" value="KAK2979001.1"/>
    <property type="molecule type" value="Genomic_DNA"/>
</dbReference>
<keyword evidence="10" id="KW-0325">Glycoprotein</keyword>
<comment type="similarity">
    <text evidence="2">Belongs to the glutamate-gated ion channel (TC 1.A.10.1) family.</text>
</comment>
<keyword evidence="7" id="KW-0406">Ion transport</keyword>
<dbReference type="InterPro" id="IPR019594">
    <property type="entry name" value="Glu/Gly-bd"/>
</dbReference>
<accession>A0AA88RH95</accession>
<evidence type="ECO:0000256" key="1">
    <source>
        <dbReference type="ARBA" id="ARBA00004141"/>
    </source>
</evidence>
<evidence type="ECO:0000256" key="6">
    <source>
        <dbReference type="ARBA" id="ARBA00022989"/>
    </source>
</evidence>
<evidence type="ECO:0000256" key="2">
    <source>
        <dbReference type="ARBA" id="ARBA00008685"/>
    </source>
</evidence>
<name>A0AA88RH95_9ASTE</name>
<comment type="subcellular location">
    <subcellularLocation>
        <location evidence="1">Membrane</location>
        <topology evidence="1">Multi-pass membrane protein</topology>
    </subcellularLocation>
</comment>
<dbReference type="GO" id="GO:0015276">
    <property type="term" value="F:ligand-gated monoatomic ion channel activity"/>
    <property type="evidence" value="ECO:0007669"/>
    <property type="project" value="InterPro"/>
</dbReference>
<dbReference type="FunFam" id="3.40.190.10:FF:000054">
    <property type="entry name" value="Glutamate receptor"/>
    <property type="match status" value="1"/>
</dbReference>
<dbReference type="GO" id="GO:0016020">
    <property type="term" value="C:membrane"/>
    <property type="evidence" value="ECO:0007669"/>
    <property type="project" value="UniProtKB-SubCell"/>
</dbReference>
<dbReference type="InterPro" id="IPR001320">
    <property type="entry name" value="Iontro_rcpt_C"/>
</dbReference>
<evidence type="ECO:0000256" key="9">
    <source>
        <dbReference type="ARBA" id="ARBA00023170"/>
    </source>
</evidence>
<dbReference type="Pfam" id="PF00060">
    <property type="entry name" value="Lig_chan"/>
    <property type="match status" value="1"/>
</dbReference>
<evidence type="ECO:0000256" key="12">
    <source>
        <dbReference type="ARBA" id="ARBA00023303"/>
    </source>
</evidence>
<reference evidence="15" key="1">
    <citation type="submission" date="2022-12" db="EMBL/GenBank/DDBJ databases">
        <title>Draft genome assemblies for two species of Escallonia (Escalloniales).</title>
        <authorList>
            <person name="Chanderbali A."/>
            <person name="Dervinis C."/>
            <person name="Anghel I."/>
            <person name="Soltis D."/>
            <person name="Soltis P."/>
            <person name="Zapata F."/>
        </authorList>
    </citation>
    <scope>NUCLEOTIDE SEQUENCE</scope>
    <source>
        <strain evidence="15">UCBG92.1500</strain>
        <tissue evidence="15">Leaf</tissue>
    </source>
</reference>
<protein>
    <recommendedName>
        <fullName evidence="14">Ionotropic glutamate receptor C-terminal domain-containing protein</fullName>
    </recommendedName>
</protein>
<organism evidence="15 16">
    <name type="scientific">Escallonia rubra</name>
    <dbReference type="NCBI Taxonomy" id="112253"/>
    <lineage>
        <taxon>Eukaryota</taxon>
        <taxon>Viridiplantae</taxon>
        <taxon>Streptophyta</taxon>
        <taxon>Embryophyta</taxon>
        <taxon>Tracheophyta</taxon>
        <taxon>Spermatophyta</taxon>
        <taxon>Magnoliopsida</taxon>
        <taxon>eudicotyledons</taxon>
        <taxon>Gunneridae</taxon>
        <taxon>Pentapetalae</taxon>
        <taxon>asterids</taxon>
        <taxon>campanulids</taxon>
        <taxon>Escalloniales</taxon>
        <taxon>Escalloniaceae</taxon>
        <taxon>Escallonia</taxon>
    </lineage>
</organism>
<feature type="domain" description="Ionotropic glutamate receptor C-terminal" evidence="14">
    <location>
        <begin position="6"/>
        <end position="330"/>
    </location>
</feature>
<feature type="transmembrane region" description="Helical" evidence="13">
    <location>
        <begin position="353"/>
        <end position="375"/>
    </location>
</feature>
<feature type="transmembrane region" description="Helical" evidence="13">
    <location>
        <begin position="116"/>
        <end position="136"/>
    </location>
</feature>
<evidence type="ECO:0000313" key="15">
    <source>
        <dbReference type="EMBL" id="KAK2979001.1"/>
    </source>
</evidence>
<comment type="caution">
    <text evidence="15">The sequence shown here is derived from an EMBL/GenBank/DDBJ whole genome shotgun (WGS) entry which is preliminary data.</text>
</comment>
<evidence type="ECO:0000256" key="5">
    <source>
        <dbReference type="ARBA" id="ARBA00022729"/>
    </source>
</evidence>
<dbReference type="Gene3D" id="3.40.190.10">
    <property type="entry name" value="Periplasmic binding protein-like II"/>
    <property type="match status" value="3"/>
</dbReference>
<gene>
    <name evidence="15" type="ORF">RJ640_023583</name>
</gene>
<dbReference type="InterPro" id="IPR015683">
    <property type="entry name" value="Ionotropic_Glu_rcpt"/>
</dbReference>
<dbReference type="SMART" id="SM00079">
    <property type="entry name" value="PBPe"/>
    <property type="match status" value="1"/>
</dbReference>
<dbReference type="Proteomes" id="UP001187471">
    <property type="component" value="Unassembled WGS sequence"/>
</dbReference>
<evidence type="ECO:0000256" key="7">
    <source>
        <dbReference type="ARBA" id="ARBA00023065"/>
    </source>
</evidence>
<evidence type="ECO:0000313" key="16">
    <source>
        <dbReference type="Proteomes" id="UP001187471"/>
    </source>
</evidence>
<feature type="transmembrane region" description="Helical" evidence="13">
    <location>
        <begin position="178"/>
        <end position="196"/>
    </location>
</feature>
<dbReference type="Gene3D" id="1.10.287.70">
    <property type="match status" value="1"/>
</dbReference>
<keyword evidence="8 13" id="KW-0472">Membrane</keyword>
<evidence type="ECO:0000256" key="11">
    <source>
        <dbReference type="ARBA" id="ARBA00023286"/>
    </source>
</evidence>
<keyword evidence="16" id="KW-1185">Reference proteome</keyword>
<dbReference type="AlphaFoldDB" id="A0AA88RH95"/>
<dbReference type="SUPFAM" id="SSF53850">
    <property type="entry name" value="Periplasmic binding protein-like II"/>
    <property type="match status" value="1"/>
</dbReference>
<evidence type="ECO:0000256" key="3">
    <source>
        <dbReference type="ARBA" id="ARBA00022448"/>
    </source>
</evidence>